<name>A0ABT6NAY4_9FIRM</name>
<feature type="domain" description="Methyltransferase" evidence="2">
    <location>
        <begin position="41"/>
        <end position="136"/>
    </location>
</feature>
<dbReference type="RefSeq" id="WP_281093401.1">
    <property type="nucleotide sequence ID" value="NZ_JARYZI010000003.1"/>
</dbReference>
<keyword evidence="3" id="KW-0489">Methyltransferase</keyword>
<evidence type="ECO:0000313" key="4">
    <source>
        <dbReference type="Proteomes" id="UP001158045"/>
    </source>
</evidence>
<organism evidence="3 4">
    <name type="scientific">Fusibacter bizertensis</name>
    <dbReference type="NCBI Taxonomy" id="1488331"/>
    <lineage>
        <taxon>Bacteria</taxon>
        <taxon>Bacillati</taxon>
        <taxon>Bacillota</taxon>
        <taxon>Clostridia</taxon>
        <taxon>Eubacteriales</taxon>
        <taxon>Eubacteriales Family XII. Incertae Sedis</taxon>
        <taxon>Fusibacter</taxon>
    </lineage>
</organism>
<dbReference type="EMBL" id="JARYZI010000003">
    <property type="protein sequence ID" value="MDH8677580.1"/>
    <property type="molecule type" value="Genomic_DNA"/>
</dbReference>
<dbReference type="Pfam" id="PF13649">
    <property type="entry name" value="Methyltransf_25"/>
    <property type="match status" value="1"/>
</dbReference>
<keyword evidence="1 3" id="KW-0808">Transferase</keyword>
<dbReference type="GO" id="GO:0032259">
    <property type="term" value="P:methylation"/>
    <property type="evidence" value="ECO:0007669"/>
    <property type="project" value="UniProtKB-KW"/>
</dbReference>
<proteinExistence type="predicted"/>
<dbReference type="InterPro" id="IPR029063">
    <property type="entry name" value="SAM-dependent_MTases_sf"/>
</dbReference>
<dbReference type="EC" id="2.1.1.-" evidence="3"/>
<dbReference type="Gene3D" id="3.40.50.150">
    <property type="entry name" value="Vaccinia Virus protein VP39"/>
    <property type="match status" value="1"/>
</dbReference>
<sequence length="255" mass="29692">MEIYREFASVYDLMQYDIDYPLWINQLDSIAKKHMTNPRSILELACGTGTISVGLSQKGYLCEALDISEDMLTIAQSKAYDCGAKIKFYHQDMANFSTKKKYDMVCCMCDGMNYQHDIDTLSKVMQQINLHLNEEGVVVFDLSSKYKLKEIIGNNTFAETFESEAYIWENEYDETLNLLNFSLTIFKDEGNGYERYEEFHTQRAYEIEDVLTVINPFFEVLDIVDGDSFKQKHEQSQRICFILKKKTEVQITEAK</sequence>
<dbReference type="CDD" id="cd02440">
    <property type="entry name" value="AdoMet_MTases"/>
    <property type="match status" value="1"/>
</dbReference>
<accession>A0ABT6NAY4</accession>
<reference evidence="3 4" key="1">
    <citation type="submission" date="2023-04" db="EMBL/GenBank/DDBJ databases">
        <title>Fusibacter bizertensis strain WBS, isolated from littoral bottom sediments of the Arctic seas - biochemical and genomic analysis.</title>
        <authorList>
            <person name="Brioukhanov A.L."/>
        </authorList>
    </citation>
    <scope>NUCLEOTIDE SEQUENCE [LARGE SCALE GENOMIC DNA]</scope>
    <source>
        <strain evidence="3 4">WBS</strain>
    </source>
</reference>
<keyword evidence="4" id="KW-1185">Reference proteome</keyword>
<dbReference type="PANTHER" id="PTHR43861">
    <property type="entry name" value="TRANS-ACONITATE 2-METHYLTRANSFERASE-RELATED"/>
    <property type="match status" value="1"/>
</dbReference>
<dbReference type="SUPFAM" id="SSF53335">
    <property type="entry name" value="S-adenosyl-L-methionine-dependent methyltransferases"/>
    <property type="match status" value="1"/>
</dbReference>
<gene>
    <name evidence="3" type="ORF">QE109_05450</name>
</gene>
<evidence type="ECO:0000313" key="3">
    <source>
        <dbReference type="EMBL" id="MDH8677580.1"/>
    </source>
</evidence>
<dbReference type="InterPro" id="IPR041698">
    <property type="entry name" value="Methyltransf_25"/>
</dbReference>
<evidence type="ECO:0000259" key="2">
    <source>
        <dbReference type="Pfam" id="PF13649"/>
    </source>
</evidence>
<dbReference type="GO" id="GO:0008168">
    <property type="term" value="F:methyltransferase activity"/>
    <property type="evidence" value="ECO:0007669"/>
    <property type="project" value="UniProtKB-KW"/>
</dbReference>
<dbReference type="Gene3D" id="2.20.25.110">
    <property type="entry name" value="S-adenosyl-L-methionine-dependent methyltransferases"/>
    <property type="match status" value="1"/>
</dbReference>
<comment type="caution">
    <text evidence="3">The sequence shown here is derived from an EMBL/GenBank/DDBJ whole genome shotgun (WGS) entry which is preliminary data.</text>
</comment>
<evidence type="ECO:0000256" key="1">
    <source>
        <dbReference type="ARBA" id="ARBA00022679"/>
    </source>
</evidence>
<dbReference type="Proteomes" id="UP001158045">
    <property type="component" value="Unassembled WGS sequence"/>
</dbReference>
<protein>
    <submittedName>
        <fullName evidence="3">Class I SAM-dependent methyltransferase</fullName>
        <ecNumber evidence="3">2.1.1.-</ecNumber>
    </submittedName>
</protein>